<dbReference type="CDD" id="cd03215">
    <property type="entry name" value="ABC_Carb_Monos_II"/>
    <property type="match status" value="1"/>
</dbReference>
<reference evidence="10 11" key="1">
    <citation type="submission" date="2018-03" db="EMBL/GenBank/DDBJ databases">
        <title>Genome sequence of Clostridium liquoris DSM 100320.</title>
        <authorList>
            <person name="Poehlein A."/>
            <person name="Daniel R."/>
        </authorList>
    </citation>
    <scope>NUCLEOTIDE SEQUENCE [LARGE SCALE GENOMIC DNA]</scope>
    <source>
        <strain evidence="10 11">DSM 100320</strain>
    </source>
</reference>
<dbReference type="SUPFAM" id="SSF52540">
    <property type="entry name" value="P-loop containing nucleoside triphosphate hydrolases"/>
    <property type="match status" value="2"/>
</dbReference>
<proteinExistence type="predicted"/>
<feature type="domain" description="ABC transporter" evidence="9">
    <location>
        <begin position="258"/>
        <end position="501"/>
    </location>
</feature>
<dbReference type="OrthoDB" id="9771863at2"/>
<keyword evidence="2" id="KW-0813">Transport</keyword>
<evidence type="ECO:0000256" key="1">
    <source>
        <dbReference type="ARBA" id="ARBA00004202"/>
    </source>
</evidence>
<evidence type="ECO:0000256" key="4">
    <source>
        <dbReference type="ARBA" id="ARBA00022737"/>
    </source>
</evidence>
<evidence type="ECO:0000256" key="7">
    <source>
        <dbReference type="ARBA" id="ARBA00022967"/>
    </source>
</evidence>
<evidence type="ECO:0000259" key="9">
    <source>
        <dbReference type="PROSITE" id="PS50893"/>
    </source>
</evidence>
<feature type="domain" description="ABC transporter" evidence="9">
    <location>
        <begin position="8"/>
        <end position="241"/>
    </location>
</feature>
<dbReference type="SMART" id="SM00382">
    <property type="entry name" value="AAA"/>
    <property type="match status" value="1"/>
</dbReference>
<dbReference type="AlphaFoldDB" id="A0A2T0B5C0"/>
<dbReference type="GO" id="GO:0005524">
    <property type="term" value="F:ATP binding"/>
    <property type="evidence" value="ECO:0007669"/>
    <property type="project" value="UniProtKB-KW"/>
</dbReference>
<evidence type="ECO:0000256" key="6">
    <source>
        <dbReference type="ARBA" id="ARBA00022840"/>
    </source>
</evidence>
<accession>A0A2T0B5C0</accession>
<dbReference type="Gene3D" id="3.40.50.300">
    <property type="entry name" value="P-loop containing nucleotide triphosphate hydrolases"/>
    <property type="match status" value="2"/>
</dbReference>
<gene>
    <name evidence="10" type="primary">mglA_2</name>
    <name evidence="10" type="ORF">CLLI_11460</name>
</gene>
<evidence type="ECO:0000256" key="5">
    <source>
        <dbReference type="ARBA" id="ARBA00022741"/>
    </source>
</evidence>
<organism evidence="10 11">
    <name type="scientific">Clostridium liquoris</name>
    <dbReference type="NCBI Taxonomy" id="1289519"/>
    <lineage>
        <taxon>Bacteria</taxon>
        <taxon>Bacillati</taxon>
        <taxon>Bacillota</taxon>
        <taxon>Clostridia</taxon>
        <taxon>Eubacteriales</taxon>
        <taxon>Clostridiaceae</taxon>
        <taxon>Clostridium</taxon>
    </lineage>
</organism>
<dbReference type="InterPro" id="IPR027417">
    <property type="entry name" value="P-loop_NTPase"/>
</dbReference>
<keyword evidence="4" id="KW-0677">Repeat</keyword>
<dbReference type="EC" id="3.6.3.17" evidence="10"/>
<evidence type="ECO:0000313" key="11">
    <source>
        <dbReference type="Proteomes" id="UP000239706"/>
    </source>
</evidence>
<dbReference type="PANTHER" id="PTHR43790:SF9">
    <property type="entry name" value="GALACTOFURANOSE TRANSPORTER ATP-BINDING PROTEIN YTFR"/>
    <property type="match status" value="1"/>
</dbReference>
<name>A0A2T0B5C0_9CLOT</name>
<sequence length="510" mass="56488">MEKNIPYIQVEDITKAFGKVIANNNVNLTVYGGEIHSLLGENGAGKSTLVNMLSGVYTPDSGSIYIHGKKINFTSPKDAINSGIGMIYQHFKLVDNMSAEENMIIGQNTGIFVNKKKIRNKLFDICSKYGIDIDLKKKICNMSVGEKQIVEILKVLYRGADILILDEPTTVFTPQEAEKLFNIMFKMKENGCAIIFISHKMDEVMKVSDRITILRKGETIETVNKYETSPEKLAELMVGKQVNLSIKRSKIDMGEEIIKVNNLTVKNEEAIEVIKGVTFNIHRGEVLGIAGIAGSGQKEICEAITGIQAIEQGEIIFQGENIVGKTPREIIKKGVSMSFVPEDRLGMGLVGAMDMVDNLLLKSYHNEKGVLLNKKPTAKRAKEIKENLSILTPDIHYPIKNLSGGNIQKILLGRELDSNPNLLIMAYPVRGLDINTCYTIYNLIDDERKKGVAILYIGEDLDALMQLCDRILVICDGKITGELKASEATKEKIGLLMGGKSEEREESSVV</sequence>
<dbReference type="CDD" id="cd03216">
    <property type="entry name" value="ABC_Carb_Monos_I"/>
    <property type="match status" value="1"/>
</dbReference>
<comment type="subcellular location">
    <subcellularLocation>
        <location evidence="1">Cell membrane</location>
        <topology evidence="1">Peripheral membrane protein</topology>
    </subcellularLocation>
</comment>
<dbReference type="GO" id="GO:0016887">
    <property type="term" value="F:ATP hydrolysis activity"/>
    <property type="evidence" value="ECO:0007669"/>
    <property type="project" value="InterPro"/>
</dbReference>
<dbReference type="EMBL" id="PVXO01000032">
    <property type="protein sequence ID" value="PRR79084.1"/>
    <property type="molecule type" value="Genomic_DNA"/>
</dbReference>
<keyword evidence="6 10" id="KW-0067">ATP-binding</keyword>
<dbReference type="PROSITE" id="PS00211">
    <property type="entry name" value="ABC_TRANSPORTER_1"/>
    <property type="match status" value="1"/>
</dbReference>
<evidence type="ECO:0000256" key="8">
    <source>
        <dbReference type="ARBA" id="ARBA00023136"/>
    </source>
</evidence>
<dbReference type="Pfam" id="PF00005">
    <property type="entry name" value="ABC_tran"/>
    <property type="match status" value="2"/>
</dbReference>
<dbReference type="InterPro" id="IPR017871">
    <property type="entry name" value="ABC_transporter-like_CS"/>
</dbReference>
<keyword evidence="11" id="KW-1185">Reference proteome</keyword>
<evidence type="ECO:0000313" key="10">
    <source>
        <dbReference type="EMBL" id="PRR79084.1"/>
    </source>
</evidence>
<keyword evidence="8" id="KW-0472">Membrane</keyword>
<dbReference type="FunFam" id="3.40.50.300:FF:000127">
    <property type="entry name" value="Ribose import ATP-binding protein RbsA"/>
    <property type="match status" value="1"/>
</dbReference>
<evidence type="ECO:0000256" key="3">
    <source>
        <dbReference type="ARBA" id="ARBA00022475"/>
    </source>
</evidence>
<keyword evidence="5" id="KW-0547">Nucleotide-binding</keyword>
<dbReference type="InterPro" id="IPR003439">
    <property type="entry name" value="ABC_transporter-like_ATP-bd"/>
</dbReference>
<keyword evidence="10" id="KW-0378">Hydrolase</keyword>
<dbReference type="RefSeq" id="WP_106063266.1">
    <property type="nucleotide sequence ID" value="NZ_PVXO01000032.1"/>
</dbReference>
<keyword evidence="3" id="KW-1003">Cell membrane</keyword>
<dbReference type="PROSITE" id="PS50893">
    <property type="entry name" value="ABC_TRANSPORTER_2"/>
    <property type="match status" value="2"/>
</dbReference>
<dbReference type="PANTHER" id="PTHR43790">
    <property type="entry name" value="CARBOHYDRATE TRANSPORT ATP-BINDING PROTEIN MG119-RELATED"/>
    <property type="match status" value="1"/>
</dbReference>
<keyword evidence="7" id="KW-1278">Translocase</keyword>
<comment type="caution">
    <text evidence="10">The sequence shown here is derived from an EMBL/GenBank/DDBJ whole genome shotgun (WGS) entry which is preliminary data.</text>
</comment>
<dbReference type="InterPro" id="IPR050107">
    <property type="entry name" value="ABC_carbohydrate_import_ATPase"/>
</dbReference>
<protein>
    <submittedName>
        <fullName evidence="10">Galactose/methyl galactoside import ATP-binding protein MglA</fullName>
        <ecNumber evidence="10">3.6.3.17</ecNumber>
    </submittedName>
</protein>
<dbReference type="Proteomes" id="UP000239706">
    <property type="component" value="Unassembled WGS sequence"/>
</dbReference>
<dbReference type="GO" id="GO:0005886">
    <property type="term" value="C:plasma membrane"/>
    <property type="evidence" value="ECO:0007669"/>
    <property type="project" value="UniProtKB-SubCell"/>
</dbReference>
<evidence type="ECO:0000256" key="2">
    <source>
        <dbReference type="ARBA" id="ARBA00022448"/>
    </source>
</evidence>
<dbReference type="InterPro" id="IPR003593">
    <property type="entry name" value="AAA+_ATPase"/>
</dbReference>